<dbReference type="PRINTS" id="PR00103">
    <property type="entry name" value="CAMPKINASE"/>
</dbReference>
<dbReference type="InterPro" id="IPR018490">
    <property type="entry name" value="cNMP-bd_dom_sf"/>
</dbReference>
<dbReference type="GO" id="GO:0005886">
    <property type="term" value="C:plasma membrane"/>
    <property type="evidence" value="ECO:0007669"/>
    <property type="project" value="UniProtKB-SubCell"/>
</dbReference>
<comment type="caution">
    <text evidence="8">The sequence shown here is derived from an EMBL/GenBank/DDBJ whole genome shotgun (WGS) entry which is preliminary data.</text>
</comment>
<dbReference type="Proteomes" id="UP000019140">
    <property type="component" value="Unassembled WGS sequence"/>
</dbReference>
<reference evidence="8 9" key="1">
    <citation type="journal article" date="2014" name="Nature">
        <title>An environmental bacterial taxon with a large and distinct metabolic repertoire.</title>
        <authorList>
            <person name="Wilson M.C."/>
            <person name="Mori T."/>
            <person name="Ruckert C."/>
            <person name="Uria A.R."/>
            <person name="Helf M.J."/>
            <person name="Takada K."/>
            <person name="Gernert C."/>
            <person name="Steffens U.A."/>
            <person name="Heycke N."/>
            <person name="Schmitt S."/>
            <person name="Rinke C."/>
            <person name="Helfrich E.J."/>
            <person name="Brachmann A.O."/>
            <person name="Gurgui C."/>
            <person name="Wakimoto T."/>
            <person name="Kracht M."/>
            <person name="Crusemann M."/>
            <person name="Hentschel U."/>
            <person name="Abe I."/>
            <person name="Matsunaga S."/>
            <person name="Kalinowski J."/>
            <person name="Takeyama H."/>
            <person name="Piel J."/>
        </authorList>
    </citation>
    <scope>NUCLEOTIDE SEQUENCE [LARGE SCALE GENOMIC DNA]</scope>
    <source>
        <strain evidence="9">TSY2</strain>
    </source>
</reference>
<dbReference type="PROSITE" id="PS50042">
    <property type="entry name" value="CNMP_BINDING_3"/>
    <property type="match status" value="1"/>
</dbReference>
<protein>
    <recommendedName>
        <fullName evidence="7">Cyclic nucleotide-binding domain-containing protein</fullName>
    </recommendedName>
</protein>
<evidence type="ECO:0000313" key="9">
    <source>
        <dbReference type="Proteomes" id="UP000019140"/>
    </source>
</evidence>
<dbReference type="SMART" id="SM00100">
    <property type="entry name" value="cNMP"/>
    <property type="match status" value="1"/>
</dbReference>
<organism evidence="8 9">
    <name type="scientific">Candidatus Entotheonella gemina</name>
    <dbReference type="NCBI Taxonomy" id="1429439"/>
    <lineage>
        <taxon>Bacteria</taxon>
        <taxon>Pseudomonadati</taxon>
        <taxon>Nitrospinota/Tectimicrobiota group</taxon>
        <taxon>Candidatus Tectimicrobiota</taxon>
        <taxon>Candidatus Entotheonellia</taxon>
        <taxon>Candidatus Entotheonellales</taxon>
        <taxon>Candidatus Entotheonellaceae</taxon>
        <taxon>Candidatus Entotheonella</taxon>
    </lineage>
</organism>
<dbReference type="CDD" id="cd00038">
    <property type="entry name" value="CAP_ED"/>
    <property type="match status" value="1"/>
</dbReference>
<proteinExistence type="predicted"/>
<sequence length="499" mass="56454">METSLFVHPDLLIWGLALAIGLPILVLALGELHRSLEQRGNPLAKGVWQIRSVVLPVLALWLIVRNVLSLDDSQYWMRAIETLVWFSVAYAGLTLVRNLTQVGEVQPTVWVNKVPGLFFILTRAFMIVWVVSQVLSGVWEHDLSQVGTVVGFGGMALAIALQDTLSNLVSGFLLLIDRPFKVGDWCEINGRWMQVKQIGWRTTRCEERETQGSVIIPNGSLGRMEITNYGQHDTPYCLRVKIGFAYDDAPNLVMQVLRGVAQSMDEVMPPIEVLVFGYKDFAIEYRVSMMVDVRDQMSAWGKFHTLLYYAVKRNGLTLARPIEFRGNLYDLSPKIELQTIAELLRANPLFESLETEMIDWLVTGTTVHDYAADEVMIRQGDADEGLYVIVTGEVTLYLQDEGRQTRELARVGEGEFFGEMVLLRNEPSPISAMALNDVNLLIVDGGMIAQLLEREPHFATRMNFFIEKRQKTMDAIIGTKNRAQRQTARSDWVNIVKQM</sequence>
<dbReference type="Gene3D" id="3.30.70.100">
    <property type="match status" value="1"/>
</dbReference>
<dbReference type="Pfam" id="PF00027">
    <property type="entry name" value="cNMP_binding"/>
    <property type="match status" value="1"/>
</dbReference>
<dbReference type="Gene3D" id="2.60.120.10">
    <property type="entry name" value="Jelly Rolls"/>
    <property type="match status" value="1"/>
</dbReference>
<accession>W4M4Q2</accession>
<dbReference type="SUPFAM" id="SSF51206">
    <property type="entry name" value="cAMP-binding domain-like"/>
    <property type="match status" value="1"/>
</dbReference>
<dbReference type="Gene3D" id="2.30.30.60">
    <property type="match status" value="1"/>
</dbReference>
<keyword evidence="3 6" id="KW-0812">Transmembrane</keyword>
<dbReference type="PANTHER" id="PTHR30221">
    <property type="entry name" value="SMALL-CONDUCTANCE MECHANOSENSITIVE CHANNEL"/>
    <property type="match status" value="1"/>
</dbReference>
<feature type="transmembrane region" description="Helical" evidence="6">
    <location>
        <begin position="117"/>
        <end position="139"/>
    </location>
</feature>
<keyword evidence="2" id="KW-1003">Cell membrane</keyword>
<feature type="transmembrane region" description="Helical" evidence="6">
    <location>
        <begin position="151"/>
        <end position="175"/>
    </location>
</feature>
<dbReference type="InterPro" id="IPR045275">
    <property type="entry name" value="MscS_archaea/bacteria_type"/>
</dbReference>
<dbReference type="GO" id="GO:0008381">
    <property type="term" value="F:mechanosensitive monoatomic ion channel activity"/>
    <property type="evidence" value="ECO:0007669"/>
    <property type="project" value="InterPro"/>
</dbReference>
<feature type="transmembrane region" description="Helical" evidence="6">
    <location>
        <begin position="75"/>
        <end position="96"/>
    </location>
</feature>
<evidence type="ECO:0000256" key="5">
    <source>
        <dbReference type="ARBA" id="ARBA00023136"/>
    </source>
</evidence>
<evidence type="ECO:0000256" key="1">
    <source>
        <dbReference type="ARBA" id="ARBA00004651"/>
    </source>
</evidence>
<dbReference type="PATRIC" id="fig|1429439.4.peg.4042"/>
<dbReference type="InterPro" id="IPR023408">
    <property type="entry name" value="MscS_beta-dom_sf"/>
</dbReference>
<keyword evidence="4 6" id="KW-1133">Transmembrane helix</keyword>
<evidence type="ECO:0000256" key="6">
    <source>
        <dbReference type="SAM" id="Phobius"/>
    </source>
</evidence>
<evidence type="ECO:0000256" key="3">
    <source>
        <dbReference type="ARBA" id="ARBA00022692"/>
    </source>
</evidence>
<name>W4M4Q2_9BACT</name>
<keyword evidence="9" id="KW-1185">Reference proteome</keyword>
<dbReference type="Pfam" id="PF00924">
    <property type="entry name" value="MS_channel_2nd"/>
    <property type="match status" value="1"/>
</dbReference>
<dbReference type="SUPFAM" id="SSF82689">
    <property type="entry name" value="Mechanosensitive channel protein MscS (YggB), C-terminal domain"/>
    <property type="match status" value="1"/>
</dbReference>
<comment type="subcellular location">
    <subcellularLocation>
        <location evidence="1">Cell membrane</location>
        <topology evidence="1">Multi-pass membrane protein</topology>
    </subcellularLocation>
</comment>
<evidence type="ECO:0000259" key="7">
    <source>
        <dbReference type="PROSITE" id="PS50042"/>
    </source>
</evidence>
<feature type="domain" description="Cyclic nucleotide-binding" evidence="7">
    <location>
        <begin position="349"/>
        <end position="452"/>
    </location>
</feature>
<dbReference type="SUPFAM" id="SSF50182">
    <property type="entry name" value="Sm-like ribonucleoproteins"/>
    <property type="match status" value="1"/>
</dbReference>
<dbReference type="InterPro" id="IPR014710">
    <property type="entry name" value="RmlC-like_jellyroll"/>
</dbReference>
<dbReference type="InterPro" id="IPR011066">
    <property type="entry name" value="MscS_channel_C_sf"/>
</dbReference>
<feature type="transmembrane region" description="Helical" evidence="6">
    <location>
        <begin position="42"/>
        <end position="63"/>
    </location>
</feature>
<dbReference type="InterPro" id="IPR006685">
    <property type="entry name" value="MscS_channel_2nd"/>
</dbReference>
<evidence type="ECO:0000256" key="2">
    <source>
        <dbReference type="ARBA" id="ARBA00022475"/>
    </source>
</evidence>
<dbReference type="Gene3D" id="1.10.287.1260">
    <property type="match status" value="1"/>
</dbReference>
<keyword evidence="5 6" id="KW-0472">Membrane</keyword>
<dbReference type="HOGENOM" id="CLU_032479_3_0_7"/>
<evidence type="ECO:0000256" key="4">
    <source>
        <dbReference type="ARBA" id="ARBA00022989"/>
    </source>
</evidence>
<feature type="transmembrane region" description="Helical" evidence="6">
    <location>
        <begin position="12"/>
        <end position="30"/>
    </location>
</feature>
<dbReference type="AlphaFoldDB" id="W4M4Q2"/>
<dbReference type="PANTHER" id="PTHR30221:SF1">
    <property type="entry name" value="SMALL-CONDUCTANCE MECHANOSENSITIVE CHANNEL"/>
    <property type="match status" value="1"/>
</dbReference>
<evidence type="ECO:0000313" key="8">
    <source>
        <dbReference type="EMBL" id="ETX05299.1"/>
    </source>
</evidence>
<dbReference type="InterPro" id="IPR010920">
    <property type="entry name" value="LSM_dom_sf"/>
</dbReference>
<gene>
    <name evidence="8" type="ORF">ETSY2_23770</name>
</gene>
<dbReference type="InterPro" id="IPR000595">
    <property type="entry name" value="cNMP-bd_dom"/>
</dbReference>
<dbReference type="EMBL" id="AZHX01000987">
    <property type="protein sequence ID" value="ETX05299.1"/>
    <property type="molecule type" value="Genomic_DNA"/>
</dbReference>